<dbReference type="Proteomes" id="UP000765509">
    <property type="component" value="Unassembled WGS sequence"/>
</dbReference>
<evidence type="ECO:0000256" key="1">
    <source>
        <dbReference type="SAM" id="MobiDB-lite"/>
    </source>
</evidence>
<comment type="caution">
    <text evidence="2">The sequence shown here is derived from an EMBL/GenBank/DDBJ whole genome shotgun (WGS) entry which is preliminary data.</text>
</comment>
<evidence type="ECO:0000313" key="2">
    <source>
        <dbReference type="EMBL" id="MBW0536261.1"/>
    </source>
</evidence>
<proteinExistence type="predicted"/>
<accession>A0A9Q3IAP4</accession>
<name>A0A9Q3IAP4_9BASI</name>
<dbReference type="EMBL" id="AVOT02041002">
    <property type="protein sequence ID" value="MBW0536261.1"/>
    <property type="molecule type" value="Genomic_DNA"/>
</dbReference>
<evidence type="ECO:0000313" key="3">
    <source>
        <dbReference type="Proteomes" id="UP000765509"/>
    </source>
</evidence>
<gene>
    <name evidence="2" type="ORF">O181_075976</name>
</gene>
<protein>
    <submittedName>
        <fullName evidence="2">Uncharacterized protein</fullName>
    </submittedName>
</protein>
<feature type="non-terminal residue" evidence="2">
    <location>
        <position position="1"/>
    </location>
</feature>
<reference evidence="2" key="1">
    <citation type="submission" date="2021-03" db="EMBL/GenBank/DDBJ databases">
        <title>Draft genome sequence of rust myrtle Austropuccinia psidii MF-1, a brazilian biotype.</title>
        <authorList>
            <person name="Quecine M.C."/>
            <person name="Pachon D.M.R."/>
            <person name="Bonatelli M.L."/>
            <person name="Correr F.H."/>
            <person name="Franceschini L.M."/>
            <person name="Leite T.F."/>
            <person name="Margarido G.R.A."/>
            <person name="Almeida C.A."/>
            <person name="Ferrarezi J.A."/>
            <person name="Labate C.A."/>
        </authorList>
    </citation>
    <scope>NUCLEOTIDE SEQUENCE</scope>
    <source>
        <strain evidence="2">MF-1</strain>
    </source>
</reference>
<keyword evidence="3" id="KW-1185">Reference proteome</keyword>
<feature type="compositionally biased region" description="Acidic residues" evidence="1">
    <location>
        <begin position="72"/>
        <end position="84"/>
    </location>
</feature>
<organism evidence="2 3">
    <name type="scientific">Austropuccinia psidii MF-1</name>
    <dbReference type="NCBI Taxonomy" id="1389203"/>
    <lineage>
        <taxon>Eukaryota</taxon>
        <taxon>Fungi</taxon>
        <taxon>Dikarya</taxon>
        <taxon>Basidiomycota</taxon>
        <taxon>Pucciniomycotina</taxon>
        <taxon>Pucciniomycetes</taxon>
        <taxon>Pucciniales</taxon>
        <taxon>Sphaerophragmiaceae</taxon>
        <taxon>Austropuccinia</taxon>
    </lineage>
</organism>
<sequence>NSSFFTPTPRVPLDSIQAVPQPRAQSDRGPHLEGAAPSRKEETWPRRSSSFSGVAGGFPGLSRTTFKGPGKEEDETSAEEEGSDGTEGVLAPVGASQDIRGPALAQSNQPVSH</sequence>
<feature type="region of interest" description="Disordered" evidence="1">
    <location>
        <begin position="1"/>
        <end position="113"/>
    </location>
</feature>
<dbReference type="AlphaFoldDB" id="A0A9Q3IAP4"/>